<dbReference type="AlphaFoldDB" id="A0A9X1TAY5"/>
<dbReference type="RefSeq" id="WP_234614191.1">
    <property type="nucleotide sequence ID" value="NZ_JAJTTA010000002.1"/>
</dbReference>
<dbReference type="EMBL" id="JAJTTA010000002">
    <property type="protein sequence ID" value="MCF0041449.1"/>
    <property type="molecule type" value="Genomic_DNA"/>
</dbReference>
<dbReference type="SUPFAM" id="SSF54909">
    <property type="entry name" value="Dimeric alpha+beta barrel"/>
    <property type="match status" value="1"/>
</dbReference>
<gene>
    <name evidence="2" type="ORF">LXM24_15195</name>
</gene>
<dbReference type="Proteomes" id="UP001139700">
    <property type="component" value="Unassembled WGS sequence"/>
</dbReference>
<feature type="domain" description="ABM" evidence="1">
    <location>
        <begin position="254"/>
        <end position="344"/>
    </location>
</feature>
<dbReference type="InterPro" id="IPR029032">
    <property type="entry name" value="AhpD-like"/>
</dbReference>
<dbReference type="SUPFAM" id="SSF69118">
    <property type="entry name" value="AhpD-like"/>
    <property type="match status" value="1"/>
</dbReference>
<keyword evidence="3" id="KW-1185">Reference proteome</keyword>
<dbReference type="Pfam" id="PF02627">
    <property type="entry name" value="CMD"/>
    <property type="match status" value="2"/>
</dbReference>
<dbReference type="PANTHER" id="PTHR33570:SF2">
    <property type="entry name" value="CARBOXYMUCONOLACTONE DECARBOXYLASE-LIKE DOMAIN-CONTAINING PROTEIN"/>
    <property type="match status" value="1"/>
</dbReference>
<organism evidence="2 3">
    <name type="scientific">Dyadobacter fanqingshengii</name>
    <dbReference type="NCBI Taxonomy" id="2906443"/>
    <lineage>
        <taxon>Bacteria</taxon>
        <taxon>Pseudomonadati</taxon>
        <taxon>Bacteroidota</taxon>
        <taxon>Cytophagia</taxon>
        <taxon>Cytophagales</taxon>
        <taxon>Spirosomataceae</taxon>
        <taxon>Dyadobacter</taxon>
    </lineage>
</organism>
<comment type="caution">
    <text evidence="2">The sequence shown here is derived from an EMBL/GenBank/DDBJ whole genome shotgun (WGS) entry which is preliminary data.</text>
</comment>
<protein>
    <submittedName>
        <fullName evidence="2">Carboxymuconolactone decarboxylase family protein</fullName>
    </submittedName>
</protein>
<evidence type="ECO:0000313" key="3">
    <source>
        <dbReference type="Proteomes" id="UP001139700"/>
    </source>
</evidence>
<dbReference type="InterPro" id="IPR007138">
    <property type="entry name" value="ABM_dom"/>
</dbReference>
<dbReference type="PANTHER" id="PTHR33570">
    <property type="entry name" value="4-CARBOXYMUCONOLACTONE DECARBOXYLASE FAMILY PROTEIN"/>
    <property type="match status" value="1"/>
</dbReference>
<dbReference type="Gene3D" id="1.20.1290.10">
    <property type="entry name" value="AhpD-like"/>
    <property type="match status" value="1"/>
</dbReference>
<accession>A0A9X1TAY5</accession>
<dbReference type="InterPro" id="IPR052512">
    <property type="entry name" value="4CMD/NDH-1_regulator"/>
</dbReference>
<dbReference type="InterPro" id="IPR003779">
    <property type="entry name" value="CMD-like"/>
</dbReference>
<sequence>MKMISMSRNKTQVWILLLILMLKVNSMNAQPDKDRKWTLSPQQQSIASIAALTATGDMQNLPLQLNAGLDAGLTIEETKEILVQLYAYAGFPRSLNAIGTLMSVVEKRKANGIKDKQGKVGTANKNTVDKYEQGRKVLEQLTKTQQSKPAPGFGEFAPRIDAFLKEHLFADIFESHVLTMQQRELVTISALASMTGVESQLQSHVKMGTNIGITENELADVAKLIEKFINRTQANTLRKAISKHVTPVIEPDMMVRISEIGIVPEFLNEYNAILKEESSASVEKEPGVIAIFPMSTKEQPTQIRIVEIYADSAAYQSHLKTPHFQHYKTTTLKMVKSLKLVDMNSLDQQTMLGIFKKLK</sequence>
<name>A0A9X1TAY5_9BACT</name>
<evidence type="ECO:0000313" key="2">
    <source>
        <dbReference type="EMBL" id="MCF0041449.1"/>
    </source>
</evidence>
<dbReference type="PROSITE" id="PS51725">
    <property type="entry name" value="ABM"/>
    <property type="match status" value="1"/>
</dbReference>
<dbReference type="Pfam" id="PF03992">
    <property type="entry name" value="ABM"/>
    <property type="match status" value="1"/>
</dbReference>
<proteinExistence type="predicted"/>
<dbReference type="InterPro" id="IPR011008">
    <property type="entry name" value="Dimeric_a/b-barrel"/>
</dbReference>
<reference evidence="2" key="1">
    <citation type="submission" date="2021-12" db="EMBL/GenBank/DDBJ databases">
        <title>Novel species in genus Dyadobacter.</title>
        <authorList>
            <person name="Ma C."/>
        </authorList>
    </citation>
    <scope>NUCLEOTIDE SEQUENCE</scope>
    <source>
        <strain evidence="2">CY399</strain>
    </source>
</reference>
<evidence type="ECO:0000259" key="1">
    <source>
        <dbReference type="PROSITE" id="PS51725"/>
    </source>
</evidence>
<dbReference type="Gene3D" id="3.30.70.100">
    <property type="match status" value="1"/>
</dbReference>
<dbReference type="GO" id="GO:0051920">
    <property type="term" value="F:peroxiredoxin activity"/>
    <property type="evidence" value="ECO:0007669"/>
    <property type="project" value="InterPro"/>
</dbReference>